<organism evidence="3 4">
    <name type="scientific">Stylosanthes scabra</name>
    <dbReference type="NCBI Taxonomy" id="79078"/>
    <lineage>
        <taxon>Eukaryota</taxon>
        <taxon>Viridiplantae</taxon>
        <taxon>Streptophyta</taxon>
        <taxon>Embryophyta</taxon>
        <taxon>Tracheophyta</taxon>
        <taxon>Spermatophyta</taxon>
        <taxon>Magnoliopsida</taxon>
        <taxon>eudicotyledons</taxon>
        <taxon>Gunneridae</taxon>
        <taxon>Pentapetalae</taxon>
        <taxon>rosids</taxon>
        <taxon>fabids</taxon>
        <taxon>Fabales</taxon>
        <taxon>Fabaceae</taxon>
        <taxon>Papilionoideae</taxon>
        <taxon>50 kb inversion clade</taxon>
        <taxon>dalbergioids sensu lato</taxon>
        <taxon>Dalbergieae</taxon>
        <taxon>Pterocarpus clade</taxon>
        <taxon>Stylosanthes</taxon>
    </lineage>
</organism>
<feature type="domain" description="RRM" evidence="2">
    <location>
        <begin position="28"/>
        <end position="58"/>
    </location>
</feature>
<protein>
    <recommendedName>
        <fullName evidence="2">RRM domain-containing protein</fullName>
    </recommendedName>
</protein>
<accession>A0ABU6WF33</accession>
<dbReference type="Gene3D" id="3.30.70.330">
    <property type="match status" value="1"/>
</dbReference>
<dbReference type="InterPro" id="IPR035979">
    <property type="entry name" value="RBD_domain_sf"/>
</dbReference>
<dbReference type="EMBL" id="JASCZI010181478">
    <property type="protein sequence ID" value="MED6183879.1"/>
    <property type="molecule type" value="Genomic_DNA"/>
</dbReference>
<proteinExistence type="predicted"/>
<feature type="compositionally biased region" description="Gly residues" evidence="1">
    <location>
        <begin position="70"/>
        <end position="92"/>
    </location>
</feature>
<evidence type="ECO:0000259" key="2">
    <source>
        <dbReference type="Pfam" id="PF00076"/>
    </source>
</evidence>
<dbReference type="InterPro" id="IPR012677">
    <property type="entry name" value="Nucleotide-bd_a/b_plait_sf"/>
</dbReference>
<dbReference type="InterPro" id="IPR000504">
    <property type="entry name" value="RRM_dom"/>
</dbReference>
<keyword evidence="4" id="KW-1185">Reference proteome</keyword>
<evidence type="ECO:0000313" key="4">
    <source>
        <dbReference type="Proteomes" id="UP001341840"/>
    </source>
</evidence>
<dbReference type="SUPFAM" id="SSF54928">
    <property type="entry name" value="RNA-binding domain, RBD"/>
    <property type="match status" value="1"/>
</dbReference>
<feature type="compositionally biased region" description="Basic and acidic residues" evidence="1">
    <location>
        <begin position="58"/>
        <end position="69"/>
    </location>
</feature>
<name>A0ABU6WF33_9FABA</name>
<evidence type="ECO:0000313" key="3">
    <source>
        <dbReference type="EMBL" id="MED6183879.1"/>
    </source>
</evidence>
<feature type="region of interest" description="Disordered" evidence="1">
    <location>
        <begin position="58"/>
        <end position="92"/>
    </location>
</feature>
<dbReference type="Pfam" id="PF00076">
    <property type="entry name" value="RRM_1"/>
    <property type="match status" value="1"/>
</dbReference>
<evidence type="ECO:0000256" key="1">
    <source>
        <dbReference type="SAM" id="MobiDB-lite"/>
    </source>
</evidence>
<dbReference type="Proteomes" id="UP001341840">
    <property type="component" value="Unassembled WGS sequence"/>
</dbReference>
<comment type="caution">
    <text evidence="3">The sequence shown here is derived from an EMBL/GenBank/DDBJ whole genome shotgun (WGS) entry which is preliminary data.</text>
</comment>
<sequence>MRFGRSAYWSSSGQTFSKGVRVRAPILVYVINNRETGRSIGFRFVTFASEQSMRDAIDGNKAQSRRDNGGGDGGFKSGGGSRYGFGGYVGVS</sequence>
<reference evidence="3 4" key="1">
    <citation type="journal article" date="2023" name="Plants (Basel)">
        <title>Bridging the Gap: Combining Genomics and Transcriptomics Approaches to Understand Stylosanthes scabra, an Orphan Legume from the Brazilian Caatinga.</title>
        <authorList>
            <person name="Ferreira-Neto J.R.C."/>
            <person name="da Silva M.D."/>
            <person name="Binneck E."/>
            <person name="de Melo N.F."/>
            <person name="da Silva R.H."/>
            <person name="de Melo A.L.T.M."/>
            <person name="Pandolfi V."/>
            <person name="Bustamante F.O."/>
            <person name="Brasileiro-Vidal A.C."/>
            <person name="Benko-Iseppon A.M."/>
        </authorList>
    </citation>
    <scope>NUCLEOTIDE SEQUENCE [LARGE SCALE GENOMIC DNA]</scope>
    <source>
        <tissue evidence="3">Leaves</tissue>
    </source>
</reference>
<gene>
    <name evidence="3" type="ORF">PIB30_041971</name>
</gene>